<feature type="domain" description="MGAT4 A/B/C C-terminal" evidence="6">
    <location>
        <begin position="391"/>
        <end position="507"/>
    </location>
</feature>
<dbReference type="AlphaFoldDB" id="A0AAV7JCH6"/>
<accession>A0AAV7JCH6</accession>
<evidence type="ECO:0000256" key="1">
    <source>
        <dbReference type="ARBA" id="ARBA00004922"/>
    </source>
</evidence>
<reference evidence="7 8" key="1">
    <citation type="journal article" date="2023" name="BMC Biol.">
        <title>The compact genome of the sponge Oopsacas minuta (Hexactinellida) is lacking key metazoan core genes.</title>
        <authorList>
            <person name="Santini S."/>
            <person name="Schenkelaars Q."/>
            <person name="Jourda C."/>
            <person name="Duchesne M."/>
            <person name="Belahbib H."/>
            <person name="Rocher C."/>
            <person name="Selva M."/>
            <person name="Riesgo A."/>
            <person name="Vervoort M."/>
            <person name="Leys S.P."/>
            <person name="Kodjabachian L."/>
            <person name="Le Bivic A."/>
            <person name="Borchiellini C."/>
            <person name="Claverie J.M."/>
            <person name="Renard E."/>
        </authorList>
    </citation>
    <scope>NUCLEOTIDE SEQUENCE [LARGE SCALE GENOMIC DNA]</scope>
    <source>
        <strain evidence="7">SPO-2</strain>
    </source>
</reference>
<name>A0AAV7JCH6_9METZ</name>
<evidence type="ECO:0000256" key="3">
    <source>
        <dbReference type="ARBA" id="ARBA00022679"/>
    </source>
</evidence>
<dbReference type="Proteomes" id="UP001165289">
    <property type="component" value="Unassembled WGS sequence"/>
</dbReference>
<gene>
    <name evidence="7" type="ORF">LOD99_12579</name>
</gene>
<dbReference type="GO" id="GO:0005783">
    <property type="term" value="C:endoplasmic reticulum"/>
    <property type="evidence" value="ECO:0007669"/>
    <property type="project" value="TreeGrafter"/>
</dbReference>
<evidence type="ECO:0000256" key="4">
    <source>
        <dbReference type="SAM" id="SignalP"/>
    </source>
</evidence>
<dbReference type="PANTHER" id="PTHR12062:SF9">
    <property type="entry name" value="ALPHA-1,3-MANNOSYL-GLYCOPROTEIN 4-BETA-N-ACETYLGLUCOSAMINYLTRANSFERASE A, ISOFORM A"/>
    <property type="match status" value="1"/>
</dbReference>
<dbReference type="PANTHER" id="PTHR12062">
    <property type="entry name" value="N-ACETYLGLUCOSAMINYLTRANSFERASE VI"/>
    <property type="match status" value="1"/>
</dbReference>
<keyword evidence="4" id="KW-0732">Signal</keyword>
<proteinExistence type="predicted"/>
<evidence type="ECO:0000256" key="2">
    <source>
        <dbReference type="ARBA" id="ARBA00022676"/>
    </source>
</evidence>
<comment type="pathway">
    <text evidence="1">Protein modification; protein glycosylation.</text>
</comment>
<dbReference type="GO" id="GO:0005795">
    <property type="term" value="C:Golgi stack"/>
    <property type="evidence" value="ECO:0007669"/>
    <property type="project" value="TreeGrafter"/>
</dbReference>
<evidence type="ECO:0000259" key="5">
    <source>
        <dbReference type="Pfam" id="PF04666"/>
    </source>
</evidence>
<dbReference type="InterPro" id="IPR057279">
    <property type="entry name" value="MGAT4"/>
</dbReference>
<dbReference type="Pfam" id="PF23524">
    <property type="entry name" value="MGAT4A_C"/>
    <property type="match status" value="1"/>
</dbReference>
<evidence type="ECO:0000259" key="6">
    <source>
        <dbReference type="Pfam" id="PF23524"/>
    </source>
</evidence>
<organism evidence="7 8">
    <name type="scientific">Oopsacas minuta</name>
    <dbReference type="NCBI Taxonomy" id="111878"/>
    <lineage>
        <taxon>Eukaryota</taxon>
        <taxon>Metazoa</taxon>
        <taxon>Porifera</taxon>
        <taxon>Hexactinellida</taxon>
        <taxon>Hexasterophora</taxon>
        <taxon>Lyssacinosida</taxon>
        <taxon>Leucopsacidae</taxon>
        <taxon>Oopsacas</taxon>
    </lineage>
</organism>
<feature type="chain" id="PRO_5043922208" evidence="4">
    <location>
        <begin position="24"/>
        <end position="513"/>
    </location>
</feature>
<dbReference type="GO" id="GO:0005793">
    <property type="term" value="C:endoplasmic reticulum-Golgi intermediate compartment"/>
    <property type="evidence" value="ECO:0007669"/>
    <property type="project" value="TreeGrafter"/>
</dbReference>
<dbReference type="GO" id="GO:0008375">
    <property type="term" value="F:acetylglucosaminyltransferase activity"/>
    <property type="evidence" value="ECO:0007669"/>
    <property type="project" value="TreeGrafter"/>
</dbReference>
<dbReference type="InterPro" id="IPR006759">
    <property type="entry name" value="Glyco_transf_54"/>
</dbReference>
<dbReference type="Pfam" id="PF04666">
    <property type="entry name" value="MGAT4_cons"/>
    <property type="match status" value="1"/>
</dbReference>
<evidence type="ECO:0000313" key="7">
    <source>
        <dbReference type="EMBL" id="KAI6646458.1"/>
    </source>
</evidence>
<dbReference type="InterPro" id="IPR056576">
    <property type="entry name" value="MGAT4_A/B/C_C"/>
</dbReference>
<feature type="signal peptide" evidence="4">
    <location>
        <begin position="1"/>
        <end position="23"/>
    </location>
</feature>
<keyword evidence="8" id="KW-1185">Reference proteome</keyword>
<keyword evidence="2" id="KW-0328">Glycosyltransferase</keyword>
<dbReference type="EMBL" id="JAKMXF010000354">
    <property type="protein sequence ID" value="KAI6646458.1"/>
    <property type="molecule type" value="Genomic_DNA"/>
</dbReference>
<dbReference type="GO" id="GO:0006487">
    <property type="term" value="P:protein N-linked glycosylation"/>
    <property type="evidence" value="ECO:0007669"/>
    <property type="project" value="TreeGrafter"/>
</dbReference>
<comment type="caution">
    <text evidence="7">The sequence shown here is derived from an EMBL/GenBank/DDBJ whole genome shotgun (WGS) entry which is preliminary data.</text>
</comment>
<sequence>MRKRFVYLIGTLMLVSFVMKLTARWDSENRNVNLLFELQQMKNSYINATLELDKVRGKLSVNTTHPLIQTKSNTIVIPDINKNNNNKDPLQNTKFNHKKPGNDHPFVLLSDISIDKFRIIPEKGRKNYKFVFGIPTIARPHKEKYLLETLDSLLKDPASFQELNILIIIFVADMETDRCTSVSNMVTEKHRELIDGGFIEILCPHPNLYPSLDNVRQTLGDPEDRFKWRSKQNLDFAFLMWYASGKGEYYLQLEDDIIASEGYTYHLNSYVDKVKNDFWFLIHFTQLGFIGKLLKGNDLLSFAQYLLLFYMNQPCDWLLYDYGRGLVCYSGLDEKECRSLLDSVYLMHTPALFQHVGTVSSLGGKIQNLKDPTFQEHLALPKNPIYSNPPAVVTSTFSIYLHNTANILYEGVGMLWSDKVLEGNHIIVEFLHPQELKGIQIRSGNLDNQEDTFENGVVEFKRAMNEEYEYWCDFTDGEAFIYSSESKLIHAIRVIAIESQKHWLLISHFECLN</sequence>
<evidence type="ECO:0000313" key="8">
    <source>
        <dbReference type="Proteomes" id="UP001165289"/>
    </source>
</evidence>
<protein>
    <submittedName>
        <fullName evidence="7">Uncharacterized protein</fullName>
    </submittedName>
</protein>
<feature type="domain" description="MGAT4 conserved region" evidence="5">
    <location>
        <begin position="123"/>
        <end position="374"/>
    </location>
</feature>
<keyword evidence="3" id="KW-0808">Transferase</keyword>